<organism evidence="2 3">
    <name type="scientific">Clostridium neuense</name>
    <dbReference type="NCBI Taxonomy" id="1728934"/>
    <lineage>
        <taxon>Bacteria</taxon>
        <taxon>Bacillati</taxon>
        <taxon>Bacillota</taxon>
        <taxon>Clostridia</taxon>
        <taxon>Eubacteriales</taxon>
        <taxon>Clostridiaceae</taxon>
        <taxon>Clostridium</taxon>
    </lineage>
</organism>
<dbReference type="Pfam" id="PF04525">
    <property type="entry name" value="LOR"/>
    <property type="match status" value="1"/>
</dbReference>
<proteinExistence type="inferred from homology"/>
<reference evidence="2 3" key="1">
    <citation type="submission" date="2024-11" db="EMBL/GenBank/DDBJ databases">
        <authorList>
            <person name="Heng Y.C."/>
            <person name="Lim A.C.H."/>
            <person name="Lee J.K.Y."/>
            <person name="Kittelmann S."/>
        </authorList>
    </citation>
    <scope>NUCLEOTIDE SEQUENCE [LARGE SCALE GENOMIC DNA]</scope>
    <source>
        <strain evidence="2 3">WILCCON 0114</strain>
    </source>
</reference>
<gene>
    <name evidence="2" type="ORF">ACJDT4_06260</name>
</gene>
<name>A0ABW8TDI5_9CLOT</name>
<dbReference type="SUPFAM" id="SSF54518">
    <property type="entry name" value="Tubby C-terminal domain-like"/>
    <property type="match status" value="1"/>
</dbReference>
<comment type="similarity">
    <text evidence="1">Belongs to the LOR family.</text>
</comment>
<evidence type="ECO:0000313" key="3">
    <source>
        <dbReference type="Proteomes" id="UP001623592"/>
    </source>
</evidence>
<dbReference type="EMBL" id="JBJIAA010000004">
    <property type="protein sequence ID" value="MFL0250020.1"/>
    <property type="molecule type" value="Genomic_DNA"/>
</dbReference>
<dbReference type="InterPro" id="IPR025659">
    <property type="entry name" value="Tubby-like_C"/>
</dbReference>
<dbReference type="InterPro" id="IPR038595">
    <property type="entry name" value="LOR_sf"/>
</dbReference>
<protein>
    <submittedName>
        <fullName evidence="2">LURP-one-related/scramblase family protein</fullName>
    </submittedName>
</protein>
<sequence length="157" mass="18053">MKLMINQRVFSLTDTDDVYDESETPKYFVKSEFLSIGHNIHVYDTNNNEVGAIHQRLLAFLPKFEIEINGTTVGIIQKELSFFKPKYDIDCNGWKVNGDLFGWDYKVYSGSAPIVHISKEPFHWGDTYMLDFYNPEDEIMGLLLVIAIDAANCSDKK</sequence>
<accession>A0ABW8TDI5</accession>
<dbReference type="Gene3D" id="2.40.160.200">
    <property type="entry name" value="LURP1-related"/>
    <property type="match status" value="1"/>
</dbReference>
<dbReference type="InterPro" id="IPR007612">
    <property type="entry name" value="LOR"/>
</dbReference>
<comment type="caution">
    <text evidence="2">The sequence shown here is derived from an EMBL/GenBank/DDBJ whole genome shotgun (WGS) entry which is preliminary data.</text>
</comment>
<evidence type="ECO:0000256" key="1">
    <source>
        <dbReference type="ARBA" id="ARBA00005437"/>
    </source>
</evidence>
<dbReference type="Proteomes" id="UP001623592">
    <property type="component" value="Unassembled WGS sequence"/>
</dbReference>
<keyword evidence="3" id="KW-1185">Reference proteome</keyword>
<dbReference type="RefSeq" id="WP_406786685.1">
    <property type="nucleotide sequence ID" value="NZ_JBJIAA010000004.1"/>
</dbReference>
<evidence type="ECO:0000313" key="2">
    <source>
        <dbReference type="EMBL" id="MFL0250020.1"/>
    </source>
</evidence>